<dbReference type="PANTHER" id="PTHR42771">
    <property type="entry name" value="IRON(3+)-HYDROXAMATE IMPORT ATP-BINDING PROTEIN FHUC"/>
    <property type="match status" value="1"/>
</dbReference>
<dbReference type="Gene3D" id="3.40.50.300">
    <property type="entry name" value="P-loop containing nucleotide triphosphate hydrolases"/>
    <property type="match status" value="2"/>
</dbReference>
<reference evidence="10" key="1">
    <citation type="submission" date="2020-09" db="EMBL/GenBank/DDBJ databases">
        <title>Sphingomonas sp., a new species isolated from pork steak.</title>
        <authorList>
            <person name="Heidler von Heilborn D."/>
        </authorList>
    </citation>
    <scope>NUCLEOTIDE SEQUENCE [LARGE SCALE GENOMIC DNA]</scope>
</reference>
<evidence type="ECO:0000256" key="5">
    <source>
        <dbReference type="ARBA" id="ARBA00023004"/>
    </source>
</evidence>
<sequence>MARPRRLRLSPPYLKRVWLEAGPDFDASQYPFCLPMFRDGYFELKFEAPITIIVGENGIGKSTLLEGLAVLAGFDEGGGGPGYRAVDHSRAVETGGGVLANALKASWLPRIAQGWFFRAESFFSVARYLDEMQSDCANFLSHSHGEGFMRFFEERCERPGIFIFDEPESALSPNRQFDFLRMLSRIRAQDRSQVIIATHSPILMAMPGAVLLRMRPHGLEQVALEDTEHFQITREFMRSPHEFVSMMLDA</sequence>
<dbReference type="Proteomes" id="UP000595894">
    <property type="component" value="Chromosome"/>
</dbReference>
<evidence type="ECO:0000256" key="4">
    <source>
        <dbReference type="ARBA" id="ARBA00022496"/>
    </source>
</evidence>
<dbReference type="PANTHER" id="PTHR42771:SF2">
    <property type="entry name" value="IRON(3+)-HYDROXAMATE IMPORT ATP-BINDING PROTEIN FHUC"/>
    <property type="match status" value="1"/>
</dbReference>
<feature type="domain" description="AAA+ ATPase" evidence="8">
    <location>
        <begin position="47"/>
        <end position="226"/>
    </location>
</feature>
<dbReference type="InterPro" id="IPR027417">
    <property type="entry name" value="P-loop_NTPase"/>
</dbReference>
<gene>
    <name evidence="9" type="ORF">H5J25_09480</name>
</gene>
<keyword evidence="5" id="KW-0408">Iron</keyword>
<dbReference type="InterPro" id="IPR003959">
    <property type="entry name" value="ATPase_AAA_core"/>
</dbReference>
<evidence type="ECO:0000313" key="10">
    <source>
        <dbReference type="Proteomes" id="UP000595894"/>
    </source>
</evidence>
<dbReference type="RefSeq" id="WP_202090454.1">
    <property type="nucleotide sequence ID" value="NZ_CP061035.1"/>
</dbReference>
<evidence type="ECO:0000256" key="3">
    <source>
        <dbReference type="ARBA" id="ARBA00022475"/>
    </source>
</evidence>
<dbReference type="InterPro" id="IPR038729">
    <property type="entry name" value="Rad50/SbcC_AAA"/>
</dbReference>
<dbReference type="Pfam" id="PF13304">
    <property type="entry name" value="AAA_21"/>
    <property type="match status" value="1"/>
</dbReference>
<dbReference type="GO" id="GO:0005886">
    <property type="term" value="C:plasma membrane"/>
    <property type="evidence" value="ECO:0007669"/>
    <property type="project" value="UniProtKB-SubCell"/>
</dbReference>
<evidence type="ECO:0000256" key="2">
    <source>
        <dbReference type="ARBA" id="ARBA00022448"/>
    </source>
</evidence>
<dbReference type="SMART" id="SM00382">
    <property type="entry name" value="AAA"/>
    <property type="match status" value="1"/>
</dbReference>
<evidence type="ECO:0000256" key="6">
    <source>
        <dbReference type="ARBA" id="ARBA00023065"/>
    </source>
</evidence>
<keyword evidence="3" id="KW-1003">Cell membrane</keyword>
<dbReference type="KEGG" id="sari:H5J25_09480"/>
<dbReference type="AlphaFoldDB" id="A0A974NS21"/>
<keyword evidence="4" id="KW-0410">Iron transport</keyword>
<proteinExistence type="predicted"/>
<dbReference type="InterPro" id="IPR003593">
    <property type="entry name" value="AAA+_ATPase"/>
</dbReference>
<keyword evidence="2" id="KW-0813">Transport</keyword>
<keyword evidence="6" id="KW-0406">Ion transport</keyword>
<protein>
    <submittedName>
        <fullName evidence="9">AAA family ATPase</fullName>
    </submittedName>
</protein>
<dbReference type="GO" id="GO:0016887">
    <property type="term" value="F:ATP hydrolysis activity"/>
    <property type="evidence" value="ECO:0007669"/>
    <property type="project" value="InterPro"/>
</dbReference>
<name>A0A974NS21_9SPHN</name>
<evidence type="ECO:0000256" key="7">
    <source>
        <dbReference type="ARBA" id="ARBA00023136"/>
    </source>
</evidence>
<dbReference type="EMBL" id="CP061035">
    <property type="protein sequence ID" value="QQV75855.1"/>
    <property type="molecule type" value="Genomic_DNA"/>
</dbReference>
<dbReference type="GO" id="GO:0005524">
    <property type="term" value="F:ATP binding"/>
    <property type="evidence" value="ECO:0007669"/>
    <property type="project" value="InterPro"/>
</dbReference>
<accession>A0A974NS21</accession>
<evidence type="ECO:0000256" key="1">
    <source>
        <dbReference type="ARBA" id="ARBA00004202"/>
    </source>
</evidence>
<dbReference type="SUPFAM" id="SSF52540">
    <property type="entry name" value="P-loop containing nucleoside triphosphate hydrolases"/>
    <property type="match status" value="1"/>
</dbReference>
<keyword evidence="7" id="KW-0472">Membrane</keyword>
<dbReference type="InterPro" id="IPR051535">
    <property type="entry name" value="Siderophore_ABC-ATPase"/>
</dbReference>
<organism evidence="9 10">
    <name type="scientific">Sphingomonas aliaeris</name>
    <dbReference type="NCBI Taxonomy" id="2759526"/>
    <lineage>
        <taxon>Bacteria</taxon>
        <taxon>Pseudomonadati</taxon>
        <taxon>Pseudomonadota</taxon>
        <taxon>Alphaproteobacteria</taxon>
        <taxon>Sphingomonadales</taxon>
        <taxon>Sphingomonadaceae</taxon>
        <taxon>Sphingomonas</taxon>
    </lineage>
</organism>
<keyword evidence="10" id="KW-1185">Reference proteome</keyword>
<comment type="subcellular location">
    <subcellularLocation>
        <location evidence="1">Cell membrane</location>
        <topology evidence="1">Peripheral membrane protein</topology>
    </subcellularLocation>
</comment>
<evidence type="ECO:0000313" key="9">
    <source>
        <dbReference type="EMBL" id="QQV75855.1"/>
    </source>
</evidence>
<evidence type="ECO:0000259" key="8">
    <source>
        <dbReference type="SMART" id="SM00382"/>
    </source>
</evidence>
<dbReference type="GO" id="GO:0006826">
    <property type="term" value="P:iron ion transport"/>
    <property type="evidence" value="ECO:0007669"/>
    <property type="project" value="UniProtKB-KW"/>
</dbReference>
<dbReference type="GO" id="GO:0006302">
    <property type="term" value="P:double-strand break repair"/>
    <property type="evidence" value="ECO:0007669"/>
    <property type="project" value="InterPro"/>
</dbReference>
<dbReference type="Pfam" id="PF13476">
    <property type="entry name" value="AAA_23"/>
    <property type="match status" value="1"/>
</dbReference>